<feature type="chain" id="PRO_5041965594" evidence="2">
    <location>
        <begin position="19"/>
        <end position="165"/>
    </location>
</feature>
<gene>
    <name evidence="3" type="ORF">B0H17DRAFT_1083926</name>
</gene>
<evidence type="ECO:0000256" key="2">
    <source>
        <dbReference type="SAM" id="SignalP"/>
    </source>
</evidence>
<keyword evidence="4" id="KW-1185">Reference proteome</keyword>
<feature type="signal peptide" evidence="2">
    <location>
        <begin position="1"/>
        <end position="18"/>
    </location>
</feature>
<sequence>MKFASVLVAFVAASVAAAAPVTSFARDAAPSLALRDVDALALNYLVSRGIIEEGDLEDSEDLEERGLSLSKPTPKPKFVPATSNKPATAKAGILKATFTDRAGAVSPARQAKALKRLEQAISPADQAKFPFCSVDFGNGGRATYRCFSSSSKKIGTQGPAGAISV</sequence>
<accession>A0AAD7D464</accession>
<proteinExistence type="predicted"/>
<evidence type="ECO:0000313" key="3">
    <source>
        <dbReference type="EMBL" id="KAJ7672770.1"/>
    </source>
</evidence>
<comment type="caution">
    <text evidence="3">The sequence shown here is derived from an EMBL/GenBank/DDBJ whole genome shotgun (WGS) entry which is preliminary data.</text>
</comment>
<name>A0AAD7D464_MYCRO</name>
<protein>
    <submittedName>
        <fullName evidence="3">Uncharacterized protein</fullName>
    </submittedName>
</protein>
<dbReference type="Proteomes" id="UP001221757">
    <property type="component" value="Unassembled WGS sequence"/>
</dbReference>
<dbReference type="EMBL" id="JARKIE010000166">
    <property type="protein sequence ID" value="KAJ7672770.1"/>
    <property type="molecule type" value="Genomic_DNA"/>
</dbReference>
<evidence type="ECO:0000256" key="1">
    <source>
        <dbReference type="SAM" id="MobiDB-lite"/>
    </source>
</evidence>
<organism evidence="3 4">
    <name type="scientific">Mycena rosella</name>
    <name type="common">Pink bonnet</name>
    <name type="synonym">Agaricus rosellus</name>
    <dbReference type="NCBI Taxonomy" id="1033263"/>
    <lineage>
        <taxon>Eukaryota</taxon>
        <taxon>Fungi</taxon>
        <taxon>Dikarya</taxon>
        <taxon>Basidiomycota</taxon>
        <taxon>Agaricomycotina</taxon>
        <taxon>Agaricomycetes</taxon>
        <taxon>Agaricomycetidae</taxon>
        <taxon>Agaricales</taxon>
        <taxon>Marasmiineae</taxon>
        <taxon>Mycenaceae</taxon>
        <taxon>Mycena</taxon>
    </lineage>
</organism>
<reference evidence="3" key="1">
    <citation type="submission" date="2023-03" db="EMBL/GenBank/DDBJ databases">
        <title>Massive genome expansion in bonnet fungi (Mycena s.s.) driven by repeated elements and novel gene families across ecological guilds.</title>
        <authorList>
            <consortium name="Lawrence Berkeley National Laboratory"/>
            <person name="Harder C.B."/>
            <person name="Miyauchi S."/>
            <person name="Viragh M."/>
            <person name="Kuo A."/>
            <person name="Thoen E."/>
            <person name="Andreopoulos B."/>
            <person name="Lu D."/>
            <person name="Skrede I."/>
            <person name="Drula E."/>
            <person name="Henrissat B."/>
            <person name="Morin E."/>
            <person name="Kohler A."/>
            <person name="Barry K."/>
            <person name="LaButti K."/>
            <person name="Morin E."/>
            <person name="Salamov A."/>
            <person name="Lipzen A."/>
            <person name="Mereny Z."/>
            <person name="Hegedus B."/>
            <person name="Baldrian P."/>
            <person name="Stursova M."/>
            <person name="Weitz H."/>
            <person name="Taylor A."/>
            <person name="Grigoriev I.V."/>
            <person name="Nagy L.G."/>
            <person name="Martin F."/>
            <person name="Kauserud H."/>
        </authorList>
    </citation>
    <scope>NUCLEOTIDE SEQUENCE</scope>
    <source>
        <strain evidence="3">CBHHK067</strain>
    </source>
</reference>
<evidence type="ECO:0000313" key="4">
    <source>
        <dbReference type="Proteomes" id="UP001221757"/>
    </source>
</evidence>
<feature type="region of interest" description="Disordered" evidence="1">
    <location>
        <begin position="57"/>
        <end position="84"/>
    </location>
</feature>
<dbReference type="AlphaFoldDB" id="A0AAD7D464"/>
<keyword evidence="2" id="KW-0732">Signal</keyword>